<accession>A0A3M7R6B0</accession>
<dbReference type="Proteomes" id="UP000276133">
    <property type="component" value="Unassembled WGS sequence"/>
</dbReference>
<evidence type="ECO:0000313" key="4">
    <source>
        <dbReference type="Proteomes" id="UP000276133"/>
    </source>
</evidence>
<protein>
    <recommendedName>
        <fullName evidence="2">PDZ domain-containing protein</fullName>
    </recommendedName>
</protein>
<evidence type="ECO:0000256" key="1">
    <source>
        <dbReference type="SAM" id="Coils"/>
    </source>
</evidence>
<dbReference type="SMART" id="SM00228">
    <property type="entry name" value="PDZ"/>
    <property type="match status" value="1"/>
</dbReference>
<organism evidence="3 4">
    <name type="scientific">Brachionus plicatilis</name>
    <name type="common">Marine rotifer</name>
    <name type="synonym">Brachionus muelleri</name>
    <dbReference type="NCBI Taxonomy" id="10195"/>
    <lineage>
        <taxon>Eukaryota</taxon>
        <taxon>Metazoa</taxon>
        <taxon>Spiralia</taxon>
        <taxon>Gnathifera</taxon>
        <taxon>Rotifera</taxon>
        <taxon>Eurotatoria</taxon>
        <taxon>Monogononta</taxon>
        <taxon>Pseudotrocha</taxon>
        <taxon>Ploima</taxon>
        <taxon>Brachionidae</taxon>
        <taxon>Brachionus</taxon>
    </lineage>
</organism>
<dbReference type="SUPFAM" id="SSF50156">
    <property type="entry name" value="PDZ domain-like"/>
    <property type="match status" value="1"/>
</dbReference>
<proteinExistence type="predicted"/>
<dbReference type="OrthoDB" id="1262810at2759"/>
<dbReference type="InterPro" id="IPR001478">
    <property type="entry name" value="PDZ"/>
</dbReference>
<dbReference type="EMBL" id="REGN01004128">
    <property type="protein sequence ID" value="RNA18989.1"/>
    <property type="molecule type" value="Genomic_DNA"/>
</dbReference>
<dbReference type="Gene3D" id="2.30.42.10">
    <property type="match status" value="1"/>
</dbReference>
<dbReference type="InterPro" id="IPR058210">
    <property type="entry name" value="SACS/Nov_dom"/>
</dbReference>
<dbReference type="Pfam" id="PF00595">
    <property type="entry name" value="PDZ"/>
    <property type="match status" value="1"/>
</dbReference>
<name>A0A3M7R6B0_BRAPC</name>
<dbReference type="SUPFAM" id="SSF55874">
    <property type="entry name" value="ATPase domain of HSP90 chaperone/DNA topoisomerase II/histidine kinase"/>
    <property type="match status" value="1"/>
</dbReference>
<sequence length="2343" mass="272150">MFNFFTNLKTLLNSEDKDSGHTMLNKHIRFDEDTDEEADQNDQLNKHEKKKETLNLNLVKIRSKREKSFGFELQGNSNAKGEHYIGSVDEDSPAGRVGLEKNDIIIKVNGNDVTHMNTNNLIDLLEYETDLNDNKLNLVICREKTDSKFSKRTLESKEETITKKRCEEKKWVEANTDVYLSDLNRSRSVEHLKAVQIDQVKFVSPDRFGKKVDVASKMILNAKAREIQMSLSKQGKYVSWAEVIYELLLMYQCEHIGELGLVQADNLEVINELIRVQKRIDNIIISSEIKVPFVCLLDLEQYIVTDYNHNAVRFNLQKIRDFDDLYVGPFIQNQIVRRIFKIPDQVTDKDEMKLITGSELLKYLVSYLRDNDLWSVKVKPADFEGYLIKKLKVQRIQDLGVRIINLGIIIGALKTVQHLYSENLKSVKLELESEISDFYKNEKMYLSKKLEKFSSNERYLHSDSTQVVCELLGLFENLLDKNEYYYINDFLGLIKESSYLRDCFQLAISLGKHELNTVISDIENKISDPDSTDFYHKYKTLLRRIFCLIVDKNSKNNRELKRIFNKFLREKGLKVVDFGHKKFTESESEPDEQPVNLQSKLEEFLEQKFEKNSTITLNHLKKIESHLFPDNKQNFIDLIEKSTNSFERLGLKLNLNESVEKHVPFDREQVLGYVDQLKRGLNYQTFDQNIEHLLLRRFCCLSIQDLGLGSLDEIIRDSESMANEHVLAVDSIFEPKLKERIDLNDLIQMAIACPFLADLYSHLDWSEQAVYYGKFCHFIKNLNKKSIQIKTLELTDNIHLKLDPNCSIESLKESIENLDAQKSASNLVSLICLRYKSMSHAPKSLISNEIQSSMATINDQNQLYNYITEFICMIPDICVPHIIFKFIIEPLVKIDSDHQVTKKIFHSAVTNQSNDRINWFVRLGNQLCIPDWSINSLENYQKLPAQPTTKNLDKNVETDQIDKVECFDEPLEVVTEKKKVIEKFEILNSTNEFGHVNCIRKRYGIGLELNEESRSVTESLTGVIGRSLQSLSSELYNKDMHFVLELIQNADDNSYVSQTSPTLVFLIEKNCITLFNNEMGFSSTNIDAICDVKASTKGAHHKGYIGRKGIGFKSVFTVTDRPEIHSNNYHIRFDLSNGHIGYILPEWCDTYEPVLCEQKNYINSLLGQKDFNTCIKLPLKSESEMQRHKSSLLTNNFSDIRPNLLLFLNRLRKLAILNQSGKSLVYERIDRDAHLVEIANIGDTVHKWFVIRDVIRVPESVRPAECVQSTELCLAFPLDDLNNLNRMDVFAYLPLRSFGFKFIIQADFVVPASRQDINQDNEWNQWLAKQIPSLFIKSLEKFKNHLFFQQDQLFYLTTFLKFIPLEDDILGFFQHVPKQIFDLLRNEKFLPAETESTGLVFKKPFECVIADECVRQVLSPDMVKKYSGRYYLSEELKFVDKKLLFKLGVQYLGMNELLELVEQAFTETMTDTKIIAKWLLVFQHCLNGSYSIQQEEKFIKKLSQMEIIPVVRHKKEAIRSEFVSLEKHTVFFNELNKLQIPEPLLNDLTFLNQEEILCLDPAKNNQIKQFLKSLGVKNLDMYQIVENHILRNLHQSCVDKSEDVLVSYMIFLYKSYTNMSLNFDVMAKNLPIKTSKGFRKLSEGAIYLTRPYGALYDLKSVLPSYNWTFVDEQYYKLCSDGSKKSEIKWKKFLSNLGLMECFIPVEKSSEIGDGLVAKDYHCEIVDFYVNLAKDTDDPSPALKEELGYLCKILEETWDLNFSSFKNSSLFKIDADFNSCRLESEAYAESNFFSKLKDTKWVPAELNSKIELMKPSSIYLKDQIIKGLYSNNVAYPITDLNEKSNFCRELGFKCEFNIDDFFSEFNKWTSSGIRFKASYTQMKNIYYYFSNCLNSLTNNVNLKDTMEKKFIFVPDVVEDDEEKEINGHFYPSDKVFCLICLEMENVTTCLSQDSTVSSIFNRLLPFIQSFIYHRDEFKDFINTQSEFISNKLSNLNFFSVKQLDNVYRLKNNPKICASISNKTYLDLDSSIFYVRSDCVDNLKDVVKGFVKGLTQGYISNKVEREMVNFCLLMYQFSDIKLKIEDKKEIEKDFGIKLSLPEQVEKWTLSGKKHKSLDIMPSTSVVSKRQNLLDLDQLSNNQMNVPVRQEFSVCDLSIQNVNKNLDQLEEKMKKNFSIKNLNEIEKVARSELSSIDMVLPGSNFSKKGLEYISKIGRLGELWVNEMLKHKFKNEIQSGKIRVEWINQEFETGLPYDFKIIHFGAENDGFGDSERFIEVKSTTKTNQEYFPISIKEILFAQKYASKFEIYRLYNVNCDDPNNVKLKVVRNVPDLLNSHGINLFIVI</sequence>
<reference evidence="3 4" key="1">
    <citation type="journal article" date="2018" name="Sci. Rep.">
        <title>Genomic signatures of local adaptation to the degree of environmental predictability in rotifers.</title>
        <authorList>
            <person name="Franch-Gras L."/>
            <person name="Hahn C."/>
            <person name="Garcia-Roger E.M."/>
            <person name="Carmona M.J."/>
            <person name="Serra M."/>
            <person name="Gomez A."/>
        </authorList>
    </citation>
    <scope>NUCLEOTIDE SEQUENCE [LARGE SCALE GENOMIC DNA]</scope>
    <source>
        <strain evidence="3">HYR1</strain>
    </source>
</reference>
<feature type="domain" description="PDZ" evidence="2">
    <location>
        <begin position="58"/>
        <end position="126"/>
    </location>
</feature>
<dbReference type="Gene3D" id="3.30.565.10">
    <property type="entry name" value="Histidine kinase-like ATPase, C-terminal domain"/>
    <property type="match status" value="1"/>
</dbReference>
<gene>
    <name evidence="3" type="ORF">BpHYR1_038870</name>
</gene>
<dbReference type="InterPro" id="IPR036034">
    <property type="entry name" value="PDZ_sf"/>
</dbReference>
<comment type="caution">
    <text evidence="3">The sequence shown here is derived from an EMBL/GenBank/DDBJ whole genome shotgun (WGS) entry which is preliminary data.</text>
</comment>
<dbReference type="STRING" id="10195.A0A3M7R6B0"/>
<evidence type="ECO:0000313" key="3">
    <source>
        <dbReference type="EMBL" id="RNA18989.1"/>
    </source>
</evidence>
<evidence type="ECO:0000259" key="2">
    <source>
        <dbReference type="PROSITE" id="PS50106"/>
    </source>
</evidence>
<dbReference type="Pfam" id="PF13020">
    <property type="entry name" value="NOV_C"/>
    <property type="match status" value="1"/>
</dbReference>
<keyword evidence="1" id="KW-0175">Coiled coil</keyword>
<dbReference type="InterPro" id="IPR024975">
    <property type="entry name" value="NOV_C"/>
</dbReference>
<dbReference type="PANTHER" id="PTHR32387">
    <property type="entry name" value="WU:FJ29H11"/>
    <property type="match status" value="1"/>
</dbReference>
<keyword evidence="4" id="KW-1185">Reference proteome</keyword>
<dbReference type="Pfam" id="PF25794">
    <property type="entry name" value="SACS"/>
    <property type="match status" value="1"/>
</dbReference>
<dbReference type="InterPro" id="IPR036890">
    <property type="entry name" value="HATPase_C_sf"/>
</dbReference>
<dbReference type="InterPro" id="IPR052957">
    <property type="entry name" value="Auxin_embryo_med"/>
</dbReference>
<dbReference type="PROSITE" id="PS50106">
    <property type="entry name" value="PDZ"/>
    <property type="match status" value="1"/>
</dbReference>
<dbReference type="PANTHER" id="PTHR32387:SF0">
    <property type="entry name" value="PROTEIN NO VEIN"/>
    <property type="match status" value="1"/>
</dbReference>
<feature type="coiled-coil region" evidence="1">
    <location>
        <begin position="37"/>
        <end position="64"/>
    </location>
</feature>
<dbReference type="NCBIfam" id="NF047352">
    <property type="entry name" value="P_loop_sacsin"/>
    <property type="match status" value="1"/>
</dbReference>